<gene>
    <name evidence="3" type="ORF">D9756_003081</name>
</gene>
<feature type="transmembrane region" description="Helical" evidence="2">
    <location>
        <begin position="32"/>
        <end position="53"/>
    </location>
</feature>
<comment type="caution">
    <text evidence="3">The sequence shown here is derived from an EMBL/GenBank/DDBJ whole genome shotgun (WGS) entry which is preliminary data.</text>
</comment>
<keyword evidence="2" id="KW-1133">Transmembrane helix</keyword>
<feature type="transmembrane region" description="Helical" evidence="2">
    <location>
        <begin position="130"/>
        <end position="149"/>
    </location>
</feature>
<organism evidence="3 4">
    <name type="scientific">Leucocoprinus leucothites</name>
    <dbReference type="NCBI Taxonomy" id="201217"/>
    <lineage>
        <taxon>Eukaryota</taxon>
        <taxon>Fungi</taxon>
        <taxon>Dikarya</taxon>
        <taxon>Basidiomycota</taxon>
        <taxon>Agaricomycotina</taxon>
        <taxon>Agaricomycetes</taxon>
        <taxon>Agaricomycetidae</taxon>
        <taxon>Agaricales</taxon>
        <taxon>Agaricineae</taxon>
        <taxon>Agaricaceae</taxon>
        <taxon>Leucocoprinus</taxon>
    </lineage>
</organism>
<dbReference type="AlphaFoldDB" id="A0A8H5G7L0"/>
<feature type="transmembrane region" description="Helical" evidence="2">
    <location>
        <begin position="65"/>
        <end position="87"/>
    </location>
</feature>
<keyword evidence="2" id="KW-0812">Transmembrane</keyword>
<reference evidence="3 4" key="1">
    <citation type="journal article" date="2020" name="ISME J.">
        <title>Uncovering the hidden diversity of litter-decomposition mechanisms in mushroom-forming fungi.</title>
        <authorList>
            <person name="Floudas D."/>
            <person name="Bentzer J."/>
            <person name="Ahren D."/>
            <person name="Johansson T."/>
            <person name="Persson P."/>
            <person name="Tunlid A."/>
        </authorList>
    </citation>
    <scope>NUCLEOTIDE SEQUENCE [LARGE SCALE GENOMIC DNA]</scope>
    <source>
        <strain evidence="3 4">CBS 146.42</strain>
    </source>
</reference>
<accession>A0A8H5G7L0</accession>
<keyword evidence="2" id="KW-0472">Membrane</keyword>
<feature type="transmembrane region" description="Helical" evidence="2">
    <location>
        <begin position="243"/>
        <end position="264"/>
    </location>
</feature>
<evidence type="ECO:0000313" key="4">
    <source>
        <dbReference type="Proteomes" id="UP000559027"/>
    </source>
</evidence>
<sequence>MVDDFPSILQDQGSASVPAFRHWVHGFTLQTLVYGINTILFLMSLWVLIIHILKGSTGNRFHRHHLLQNCILLIYVMGMFILSSVFMGHQGIMAEDTWTRFLSANSQSSPANVVQQVFSDRAPLQRACNAILNLVNWGTVSLLLWRCALHYKVRSVIPCRVMGVPYLLFASNIATGLLRIINESSPQILPRSAQTKDWALINWGIATALYYLLSILIVARVIYHRHIIGREVGESEIGHFASILTIFYESGAIVLAFSTAYLVVLARFSYLMHIFQSTTVMLSLIIVQRLTVGKAWSGKTIDWLLHSESRHETRHEEVSTMGFNPNAELSGTQNDYTSDNGLDTKGRHDLTMELQEVIRTKV</sequence>
<dbReference type="Proteomes" id="UP000559027">
    <property type="component" value="Unassembled WGS sequence"/>
</dbReference>
<evidence type="ECO:0000256" key="1">
    <source>
        <dbReference type="SAM" id="MobiDB-lite"/>
    </source>
</evidence>
<name>A0A8H5G7L0_9AGAR</name>
<dbReference type="OrthoDB" id="3004181at2759"/>
<proteinExistence type="predicted"/>
<evidence type="ECO:0000256" key="2">
    <source>
        <dbReference type="SAM" id="Phobius"/>
    </source>
</evidence>
<keyword evidence="4" id="KW-1185">Reference proteome</keyword>
<dbReference type="EMBL" id="JAACJO010000004">
    <property type="protein sequence ID" value="KAF5359686.1"/>
    <property type="molecule type" value="Genomic_DNA"/>
</dbReference>
<feature type="region of interest" description="Disordered" evidence="1">
    <location>
        <begin position="318"/>
        <end position="342"/>
    </location>
</feature>
<evidence type="ECO:0000313" key="3">
    <source>
        <dbReference type="EMBL" id="KAF5359686.1"/>
    </source>
</evidence>
<protein>
    <submittedName>
        <fullName evidence="3">Uncharacterized protein</fullName>
    </submittedName>
</protein>
<feature type="compositionally biased region" description="Polar residues" evidence="1">
    <location>
        <begin position="321"/>
        <end position="341"/>
    </location>
</feature>
<feature type="transmembrane region" description="Helical" evidence="2">
    <location>
        <begin position="201"/>
        <end position="223"/>
    </location>
</feature>
<feature type="transmembrane region" description="Helical" evidence="2">
    <location>
        <begin position="161"/>
        <end position="181"/>
    </location>
</feature>